<comment type="similarity">
    <text evidence="2">Belongs to the dermatopontin family.</text>
</comment>
<dbReference type="EMBL" id="JAWDGP010003686">
    <property type="protein sequence ID" value="KAK3771753.1"/>
    <property type="molecule type" value="Genomic_DNA"/>
</dbReference>
<comment type="subcellular location">
    <subcellularLocation>
        <location evidence="1">Secreted</location>
    </subcellularLocation>
</comment>
<dbReference type="GO" id="GO:0031012">
    <property type="term" value="C:extracellular matrix"/>
    <property type="evidence" value="ECO:0007669"/>
    <property type="project" value="TreeGrafter"/>
</dbReference>
<evidence type="ECO:0008006" key="7">
    <source>
        <dbReference type="Google" id="ProtNLM"/>
    </source>
</evidence>
<dbReference type="PANTHER" id="PTHR15040">
    <property type="entry name" value="DERMATOPONTIN-RELATED"/>
    <property type="match status" value="1"/>
</dbReference>
<dbReference type="GO" id="GO:0005615">
    <property type="term" value="C:extracellular space"/>
    <property type="evidence" value="ECO:0007669"/>
    <property type="project" value="TreeGrafter"/>
</dbReference>
<keyword evidence="6" id="KW-1185">Reference proteome</keyword>
<dbReference type="Pfam" id="PF14704">
    <property type="entry name" value="DERM"/>
    <property type="match status" value="1"/>
</dbReference>
<reference evidence="5" key="1">
    <citation type="journal article" date="2023" name="G3 (Bethesda)">
        <title>A reference genome for the long-term kleptoplast-retaining sea slug Elysia crispata morphotype clarki.</title>
        <authorList>
            <person name="Eastman K.E."/>
            <person name="Pendleton A.L."/>
            <person name="Shaikh M.A."/>
            <person name="Suttiyut T."/>
            <person name="Ogas R."/>
            <person name="Tomko P."/>
            <person name="Gavelis G."/>
            <person name="Widhalm J.R."/>
            <person name="Wisecaver J.H."/>
        </authorList>
    </citation>
    <scope>NUCLEOTIDE SEQUENCE</scope>
    <source>
        <strain evidence="5">ECLA1</strain>
    </source>
</reference>
<evidence type="ECO:0000256" key="1">
    <source>
        <dbReference type="ARBA" id="ARBA00004613"/>
    </source>
</evidence>
<comment type="caution">
    <text evidence="5">The sequence shown here is derived from an EMBL/GenBank/DDBJ whole genome shotgun (WGS) entry which is preliminary data.</text>
</comment>
<protein>
    <recommendedName>
        <fullName evidence="7">Dermatopontin</fullName>
    </recommendedName>
</protein>
<gene>
    <name evidence="5" type="ORF">RRG08_041348</name>
</gene>
<accession>A0AAE0ZM29</accession>
<keyword evidence="3" id="KW-0964">Secreted</keyword>
<dbReference type="InterPro" id="IPR026645">
    <property type="entry name" value="Dermatopontin"/>
</dbReference>
<proteinExistence type="inferred from homology"/>
<evidence type="ECO:0000313" key="6">
    <source>
        <dbReference type="Proteomes" id="UP001283361"/>
    </source>
</evidence>
<dbReference type="GO" id="GO:0030199">
    <property type="term" value="P:collagen fibril organization"/>
    <property type="evidence" value="ECO:0007669"/>
    <property type="project" value="TreeGrafter"/>
</dbReference>
<organism evidence="5 6">
    <name type="scientific">Elysia crispata</name>
    <name type="common">lettuce slug</name>
    <dbReference type="NCBI Taxonomy" id="231223"/>
    <lineage>
        <taxon>Eukaryota</taxon>
        <taxon>Metazoa</taxon>
        <taxon>Spiralia</taxon>
        <taxon>Lophotrochozoa</taxon>
        <taxon>Mollusca</taxon>
        <taxon>Gastropoda</taxon>
        <taxon>Heterobranchia</taxon>
        <taxon>Euthyneura</taxon>
        <taxon>Panpulmonata</taxon>
        <taxon>Sacoglossa</taxon>
        <taxon>Placobranchoidea</taxon>
        <taxon>Plakobranchidae</taxon>
        <taxon>Elysia</taxon>
    </lineage>
</organism>
<dbReference type="AlphaFoldDB" id="A0AAE0ZM29"/>
<evidence type="ECO:0000256" key="3">
    <source>
        <dbReference type="ARBA" id="ARBA00022525"/>
    </source>
</evidence>
<evidence type="ECO:0000313" key="5">
    <source>
        <dbReference type="EMBL" id="KAK3771753.1"/>
    </source>
</evidence>
<name>A0AAE0ZM29_9GAST</name>
<evidence type="ECO:0000256" key="4">
    <source>
        <dbReference type="ARBA" id="ARBA00023157"/>
    </source>
</evidence>
<evidence type="ECO:0000256" key="2">
    <source>
        <dbReference type="ARBA" id="ARBA00008712"/>
    </source>
</evidence>
<dbReference type="PANTHER" id="PTHR15040:SF1">
    <property type="entry name" value="DERMATOPONTIN-LIKE ISOFORM X1"/>
    <property type="match status" value="1"/>
</dbReference>
<keyword evidence="4" id="KW-1015">Disulfide bond</keyword>
<sequence length="124" mass="14294">MGRRLTNCHWMGYENHFDGELNFQCPPRSVVAGIRSYFNSQARDRRFKFKCCRQAGPGRFNNCFWSCYVNALGATMDFTVPPGKCSHRSVQDQSLEVPSLPGGLKKKIKLKSRKHDRYDKVLDC</sequence>
<dbReference type="Proteomes" id="UP001283361">
    <property type="component" value="Unassembled WGS sequence"/>
</dbReference>